<dbReference type="InterPro" id="IPR002347">
    <property type="entry name" value="SDR_fam"/>
</dbReference>
<dbReference type="GeneID" id="18885587"/>
<name>R7S502_PUNST</name>
<dbReference type="PANTHER" id="PTHR43544">
    <property type="entry name" value="SHORT-CHAIN DEHYDROGENASE/REDUCTASE"/>
    <property type="match status" value="1"/>
</dbReference>
<dbReference type="SUPFAM" id="SSF51735">
    <property type="entry name" value="NAD(P)-binding Rossmann-fold domains"/>
    <property type="match status" value="1"/>
</dbReference>
<dbReference type="GO" id="GO:0005737">
    <property type="term" value="C:cytoplasm"/>
    <property type="evidence" value="ECO:0007669"/>
    <property type="project" value="TreeGrafter"/>
</dbReference>
<evidence type="ECO:0000256" key="2">
    <source>
        <dbReference type="ARBA" id="ARBA00022857"/>
    </source>
</evidence>
<keyword evidence="5" id="KW-1185">Reference proteome</keyword>
<dbReference type="eggNOG" id="KOG1611">
    <property type="taxonomic scope" value="Eukaryota"/>
</dbReference>
<dbReference type="HOGENOM" id="CLU_010194_9_1_1"/>
<accession>R7S502</accession>
<dbReference type="OrthoDB" id="7289984at2759"/>
<dbReference type="OMA" id="DSWISHY"/>
<dbReference type="GO" id="GO:0016491">
    <property type="term" value="F:oxidoreductase activity"/>
    <property type="evidence" value="ECO:0007669"/>
    <property type="project" value="UniProtKB-KW"/>
</dbReference>
<reference evidence="5" key="1">
    <citation type="journal article" date="2012" name="Science">
        <title>The Paleozoic origin of enzymatic lignin decomposition reconstructed from 31 fungal genomes.</title>
        <authorList>
            <person name="Floudas D."/>
            <person name="Binder M."/>
            <person name="Riley R."/>
            <person name="Barry K."/>
            <person name="Blanchette R.A."/>
            <person name="Henrissat B."/>
            <person name="Martinez A.T."/>
            <person name="Otillar R."/>
            <person name="Spatafora J.W."/>
            <person name="Yadav J.S."/>
            <person name="Aerts A."/>
            <person name="Benoit I."/>
            <person name="Boyd A."/>
            <person name="Carlson A."/>
            <person name="Copeland A."/>
            <person name="Coutinho P.M."/>
            <person name="de Vries R.P."/>
            <person name="Ferreira P."/>
            <person name="Findley K."/>
            <person name="Foster B."/>
            <person name="Gaskell J."/>
            <person name="Glotzer D."/>
            <person name="Gorecki P."/>
            <person name="Heitman J."/>
            <person name="Hesse C."/>
            <person name="Hori C."/>
            <person name="Igarashi K."/>
            <person name="Jurgens J.A."/>
            <person name="Kallen N."/>
            <person name="Kersten P."/>
            <person name="Kohler A."/>
            <person name="Kuees U."/>
            <person name="Kumar T.K.A."/>
            <person name="Kuo A."/>
            <person name="LaButti K."/>
            <person name="Larrondo L.F."/>
            <person name="Lindquist E."/>
            <person name="Ling A."/>
            <person name="Lombard V."/>
            <person name="Lucas S."/>
            <person name="Lundell T."/>
            <person name="Martin R."/>
            <person name="McLaughlin D.J."/>
            <person name="Morgenstern I."/>
            <person name="Morin E."/>
            <person name="Murat C."/>
            <person name="Nagy L.G."/>
            <person name="Nolan M."/>
            <person name="Ohm R.A."/>
            <person name="Patyshakuliyeva A."/>
            <person name="Rokas A."/>
            <person name="Ruiz-Duenas F.J."/>
            <person name="Sabat G."/>
            <person name="Salamov A."/>
            <person name="Samejima M."/>
            <person name="Schmutz J."/>
            <person name="Slot J.C."/>
            <person name="St John F."/>
            <person name="Stenlid J."/>
            <person name="Sun H."/>
            <person name="Sun S."/>
            <person name="Syed K."/>
            <person name="Tsang A."/>
            <person name="Wiebenga A."/>
            <person name="Young D."/>
            <person name="Pisabarro A."/>
            <person name="Eastwood D.C."/>
            <person name="Martin F."/>
            <person name="Cullen D."/>
            <person name="Grigoriev I.V."/>
            <person name="Hibbett D.S."/>
        </authorList>
    </citation>
    <scope>NUCLEOTIDE SEQUENCE [LARGE SCALE GENOMIC DNA]</scope>
    <source>
        <strain evidence="5">HHB-11173 SS5</strain>
    </source>
</reference>
<dbReference type="AlphaFoldDB" id="R7S502"/>
<proteinExistence type="inferred from homology"/>
<dbReference type="RefSeq" id="XP_007387897.1">
    <property type="nucleotide sequence ID" value="XM_007387835.1"/>
</dbReference>
<gene>
    <name evidence="4" type="ORF">PUNSTDRAFT_75512</name>
</gene>
<dbReference type="Proteomes" id="UP000054196">
    <property type="component" value="Unassembled WGS sequence"/>
</dbReference>
<dbReference type="InterPro" id="IPR036291">
    <property type="entry name" value="NAD(P)-bd_dom_sf"/>
</dbReference>
<dbReference type="Pfam" id="PF00106">
    <property type="entry name" value="adh_short"/>
    <property type="match status" value="1"/>
</dbReference>
<evidence type="ECO:0000256" key="1">
    <source>
        <dbReference type="ARBA" id="ARBA00006484"/>
    </source>
</evidence>
<sequence length="196" mass="20711">MAPVVYLVSGANRGIGLGIIAALVARDDVAVFAGVRDLSSADALKDLGAQHPGKLHVVQLVSADKANNERAIGEIKDQVGRASMRRRAGILTWADPSAEAPASEVSRHFEVNSIGPLVLFQTAFPLLKASTADPKFAIISSIAGSIARGTEVPLGFLPYGMSKAAVNYLSKRLHVEYASDGLGEWPAVRSSHQRLT</sequence>
<dbReference type="KEGG" id="psq:PUNSTDRAFT_75512"/>
<protein>
    <submittedName>
        <fullName evidence="4">NAD(P)-binding protein</fullName>
    </submittedName>
</protein>
<dbReference type="EMBL" id="JH687552">
    <property type="protein sequence ID" value="EIN04974.1"/>
    <property type="molecule type" value="Genomic_DNA"/>
</dbReference>
<dbReference type="Gene3D" id="3.40.50.720">
    <property type="entry name" value="NAD(P)-binding Rossmann-like Domain"/>
    <property type="match status" value="1"/>
</dbReference>
<dbReference type="PRINTS" id="PR00081">
    <property type="entry name" value="GDHRDH"/>
</dbReference>
<comment type="similarity">
    <text evidence="1">Belongs to the short-chain dehydrogenases/reductases (SDR) family.</text>
</comment>
<evidence type="ECO:0000313" key="5">
    <source>
        <dbReference type="Proteomes" id="UP000054196"/>
    </source>
</evidence>
<organism evidence="4 5">
    <name type="scientific">Punctularia strigosozonata (strain HHB-11173)</name>
    <name type="common">White-rot fungus</name>
    <dbReference type="NCBI Taxonomy" id="741275"/>
    <lineage>
        <taxon>Eukaryota</taxon>
        <taxon>Fungi</taxon>
        <taxon>Dikarya</taxon>
        <taxon>Basidiomycota</taxon>
        <taxon>Agaricomycotina</taxon>
        <taxon>Agaricomycetes</taxon>
        <taxon>Corticiales</taxon>
        <taxon>Punctulariaceae</taxon>
        <taxon>Punctularia</taxon>
    </lineage>
</organism>
<dbReference type="InterPro" id="IPR051468">
    <property type="entry name" value="Fungal_SecMetab_SDRs"/>
</dbReference>
<evidence type="ECO:0000313" key="4">
    <source>
        <dbReference type="EMBL" id="EIN04974.1"/>
    </source>
</evidence>
<evidence type="ECO:0000256" key="3">
    <source>
        <dbReference type="ARBA" id="ARBA00023002"/>
    </source>
</evidence>
<keyword evidence="3" id="KW-0560">Oxidoreductase</keyword>
<dbReference type="PANTHER" id="PTHR43544:SF7">
    <property type="entry name" value="NADB-LER2"/>
    <property type="match status" value="1"/>
</dbReference>
<keyword evidence="2" id="KW-0521">NADP</keyword>